<comment type="similarity">
    <text evidence="2">Belongs to the ATPase inhibitor family.</text>
</comment>
<dbReference type="FunFam" id="1.20.5.500:FF:000003">
    <property type="entry name" value="ATPase inhibitor B, mitochondrial"/>
    <property type="match status" value="1"/>
</dbReference>
<keyword evidence="11" id="KW-1185">Reference proteome</keyword>
<evidence type="ECO:0000256" key="3">
    <source>
        <dbReference type="ARBA" id="ARBA00022946"/>
    </source>
</evidence>
<comment type="function">
    <text evidence="7">Endogenous F(1)F(o)-ATPase inhibitor limiting ATP depletion when the mitochondrial membrane potential falls below a threshold and the F(1)F(o)-ATP synthase starts hydrolyzing ATP to pump protons out of the mitochondrial matrix. Required to avoid the consumption of cellular ATP when the F(1)F(o)-ATP synthase enzyme acts as an ATP hydrolase. Indirectly acts as a regulator of heme synthesis in erythroid tissues: regulates heme synthesis by modulating the mitochondrial pH and redox potential, allowing FECH to efficiently catalyze the incorporation of iron into protoporphyrin IX to produce heme.</text>
</comment>
<evidence type="ECO:0000256" key="9">
    <source>
        <dbReference type="SAM" id="MobiDB-lite"/>
    </source>
</evidence>
<organism evidence="10 11">
    <name type="scientific">Cnephaeus nilssonii</name>
    <name type="common">Northern bat</name>
    <name type="synonym">Eptesicus nilssonii</name>
    <dbReference type="NCBI Taxonomy" id="3371016"/>
    <lineage>
        <taxon>Eukaryota</taxon>
        <taxon>Metazoa</taxon>
        <taxon>Chordata</taxon>
        <taxon>Craniata</taxon>
        <taxon>Vertebrata</taxon>
        <taxon>Euteleostomi</taxon>
        <taxon>Mammalia</taxon>
        <taxon>Eutheria</taxon>
        <taxon>Laurasiatheria</taxon>
        <taxon>Chiroptera</taxon>
        <taxon>Yangochiroptera</taxon>
        <taxon>Vespertilionidae</taxon>
        <taxon>Cnephaeus</taxon>
    </lineage>
</organism>
<evidence type="ECO:0000256" key="6">
    <source>
        <dbReference type="ARBA" id="ARBA00026043"/>
    </source>
</evidence>
<sequence length="285" mass="31922">MTWLASETVNLKRTDPAPMDQRCRHLNPRGTDNHGSLRIGRWACGERGPCQPEALAANRQPISSLGRARSGKPEGPSHKKRRRRGRYFQEWTQEQLAALKKQHEAEITHHTKEIERLQKEMERHKQNIKKLKDCGGVRVRDSHICGCGPSCQQKVRGSSAGARKGTRKGARTPGPPRRRCCPGRMSYQLNLTAHMPTASLPPAWRVLPVLPAAELHAGNREQPGAPEQIAELLAIIEELGKEIHVRGDKRHIHAGGLVREAWPRRGERQVLASKSAGKAFHLLPR</sequence>
<dbReference type="PANTHER" id="PTHR48417:SF1">
    <property type="entry name" value="ATP SYNTHASE F1 SUBUNIT EPSILON"/>
    <property type="match status" value="1"/>
</dbReference>
<evidence type="ECO:0000256" key="2">
    <source>
        <dbReference type="ARBA" id="ARBA00010901"/>
    </source>
</evidence>
<dbReference type="GO" id="GO:0005739">
    <property type="term" value="C:mitochondrion"/>
    <property type="evidence" value="ECO:0007669"/>
    <property type="project" value="UniProtKB-SubCell"/>
</dbReference>
<dbReference type="SUPFAM" id="SSF64602">
    <property type="entry name" value="F1 ATPase inhibitor, IF1, C-terminal domain"/>
    <property type="match status" value="1"/>
</dbReference>
<feature type="region of interest" description="Disordered" evidence="9">
    <location>
        <begin position="57"/>
        <end position="87"/>
    </location>
</feature>
<keyword evidence="5" id="KW-0496">Mitochondrion</keyword>
<evidence type="ECO:0000256" key="7">
    <source>
        <dbReference type="ARBA" id="ARBA00046200"/>
    </source>
</evidence>
<gene>
    <name evidence="10" type="ORF">QTO34_004885</name>
</gene>
<reference evidence="10" key="1">
    <citation type="submission" date="2023-06" db="EMBL/GenBank/DDBJ databases">
        <title>Reference genome for the Northern bat (Eptesicus nilssonii), a most northern bat species.</title>
        <authorList>
            <person name="Laine V.N."/>
            <person name="Pulliainen A.T."/>
            <person name="Lilley T.M."/>
        </authorList>
    </citation>
    <scope>NUCLEOTIDE SEQUENCE</scope>
    <source>
        <strain evidence="10">BLF_Eptnil</strain>
        <tissue evidence="10">Kidney</tissue>
    </source>
</reference>
<keyword evidence="3" id="KW-0809">Transit peptide</keyword>
<keyword evidence="4 8" id="KW-0175">Coiled coil</keyword>
<name>A0AA40HQW4_CNENI</name>
<evidence type="ECO:0000256" key="1">
    <source>
        <dbReference type="ARBA" id="ARBA00004173"/>
    </source>
</evidence>
<comment type="subcellular location">
    <subcellularLocation>
        <location evidence="1">Mitochondrion</location>
    </subcellularLocation>
</comment>
<feature type="coiled-coil region" evidence="8">
    <location>
        <begin position="100"/>
        <end position="134"/>
    </location>
</feature>
<evidence type="ECO:0000256" key="8">
    <source>
        <dbReference type="SAM" id="Coils"/>
    </source>
</evidence>
<dbReference type="EMBL" id="JAULJE010000014">
    <property type="protein sequence ID" value="KAK1335300.1"/>
    <property type="molecule type" value="Genomic_DNA"/>
</dbReference>
<dbReference type="Gene3D" id="1.20.5.500">
    <property type="entry name" value="Single helix bin"/>
    <property type="match status" value="1"/>
</dbReference>
<proteinExistence type="inferred from homology"/>
<comment type="caution">
    <text evidence="10">The sequence shown here is derived from an EMBL/GenBank/DDBJ whole genome shotgun (WGS) entry which is preliminary data.</text>
</comment>
<feature type="region of interest" description="Disordered" evidence="9">
    <location>
        <begin position="155"/>
        <end position="178"/>
    </location>
</feature>
<evidence type="ECO:0000256" key="4">
    <source>
        <dbReference type="ARBA" id="ARBA00023054"/>
    </source>
</evidence>
<evidence type="ECO:0000313" key="10">
    <source>
        <dbReference type="EMBL" id="KAK1335300.1"/>
    </source>
</evidence>
<dbReference type="AlphaFoldDB" id="A0AA40HQW4"/>
<protein>
    <submittedName>
        <fullName evidence="10">Uncharacterized protein</fullName>
    </submittedName>
</protein>
<dbReference type="PANTHER" id="PTHR48417">
    <property type="entry name" value="ATP SYNTHASE F1 SUBUNIT EPSILON"/>
    <property type="match status" value="1"/>
</dbReference>
<evidence type="ECO:0000256" key="5">
    <source>
        <dbReference type="ARBA" id="ARBA00023128"/>
    </source>
</evidence>
<dbReference type="Proteomes" id="UP001177744">
    <property type="component" value="Unassembled WGS sequence"/>
</dbReference>
<feature type="compositionally biased region" description="Basic residues" evidence="9">
    <location>
        <begin position="164"/>
        <end position="178"/>
    </location>
</feature>
<accession>A0AA40HQW4</accession>
<evidence type="ECO:0000313" key="11">
    <source>
        <dbReference type="Proteomes" id="UP001177744"/>
    </source>
</evidence>
<comment type="subunit">
    <text evidence="6">Homodimer; represents the active form and is present at a pH value below 6.5. Homotetramer; represents the inactive form and is present at a pH value above 7.0.</text>
</comment>
<feature type="non-terminal residue" evidence="10">
    <location>
        <position position="285"/>
    </location>
</feature>